<keyword evidence="5" id="KW-0574">Periplasm</keyword>
<accession>A0ABQ1ICT9</accession>
<dbReference type="PANTHER" id="PTHR35936">
    <property type="entry name" value="MEMBRANE-BOUND LYTIC MUREIN TRANSGLYCOSYLASE F"/>
    <property type="match status" value="1"/>
</dbReference>
<dbReference type="SMART" id="SM00062">
    <property type="entry name" value="PBPb"/>
    <property type="match status" value="1"/>
</dbReference>
<organism evidence="8 9">
    <name type="scientific">Tistrella bauzanensis</name>
    <dbReference type="NCBI Taxonomy" id="657419"/>
    <lineage>
        <taxon>Bacteria</taxon>
        <taxon>Pseudomonadati</taxon>
        <taxon>Pseudomonadota</taxon>
        <taxon>Alphaproteobacteria</taxon>
        <taxon>Geminicoccales</taxon>
        <taxon>Geminicoccaceae</taxon>
        <taxon>Tistrella</taxon>
    </lineage>
</organism>
<evidence type="ECO:0000256" key="4">
    <source>
        <dbReference type="ARBA" id="ARBA00022729"/>
    </source>
</evidence>
<dbReference type="Proteomes" id="UP000603352">
    <property type="component" value="Unassembled WGS sequence"/>
</dbReference>
<comment type="caution">
    <text evidence="8">The sequence shown here is derived from an EMBL/GenBank/DDBJ whole genome shotgun (WGS) entry which is preliminary data.</text>
</comment>
<dbReference type="Gene3D" id="3.40.190.10">
    <property type="entry name" value="Periplasmic binding protein-like II"/>
    <property type="match status" value="2"/>
</dbReference>
<dbReference type="EMBL" id="BMDZ01000011">
    <property type="protein sequence ID" value="GGB33871.1"/>
    <property type="molecule type" value="Genomic_DNA"/>
</dbReference>
<evidence type="ECO:0000256" key="6">
    <source>
        <dbReference type="RuleBase" id="RU003744"/>
    </source>
</evidence>
<evidence type="ECO:0000256" key="5">
    <source>
        <dbReference type="ARBA" id="ARBA00022764"/>
    </source>
</evidence>
<evidence type="ECO:0000256" key="3">
    <source>
        <dbReference type="ARBA" id="ARBA00022448"/>
    </source>
</evidence>
<proteinExistence type="inferred from homology"/>
<protein>
    <submittedName>
        <fullName evidence="8">ABC transporter substrate-binding protein</fullName>
    </submittedName>
</protein>
<evidence type="ECO:0000259" key="7">
    <source>
        <dbReference type="SMART" id="SM00062"/>
    </source>
</evidence>
<keyword evidence="3" id="KW-0813">Transport</keyword>
<name>A0ABQ1ICT9_9PROT</name>
<dbReference type="Pfam" id="PF00497">
    <property type="entry name" value="SBP_bac_3"/>
    <property type="match status" value="1"/>
</dbReference>
<keyword evidence="9" id="KW-1185">Reference proteome</keyword>
<sequence>MGVIDLEGDRHVGMFRILTAAVIGLGLASGAAAAAEMTKIRIANEGAYPPFNFVNDQGKLDGFDVDITNALCEKMQADCELITQDWDGIIPGLLANKYDAIISAMSITDERKQSVDFSDKYALSAGQFVAPKDKTYDDVSPKALAGKVIAVQRSTTHVTFLEDNYKDSDIRLYDTQDQANLDLAAGRADLTLADQPVLGDWLKTPDGQGYHFVAGPVADPKWYGEGIGVAVRKGNDDLVAKFNEAIAAIRADGTFKTINDKWFNFDIYGE</sequence>
<evidence type="ECO:0000256" key="1">
    <source>
        <dbReference type="ARBA" id="ARBA00004418"/>
    </source>
</evidence>
<dbReference type="SUPFAM" id="SSF53850">
    <property type="entry name" value="Periplasmic binding protein-like II"/>
    <property type="match status" value="1"/>
</dbReference>
<dbReference type="InterPro" id="IPR018313">
    <property type="entry name" value="SBP_3_CS"/>
</dbReference>
<dbReference type="InterPro" id="IPR005768">
    <property type="entry name" value="Lys_Arg_Orn-bd"/>
</dbReference>
<feature type="domain" description="Solute-binding protein family 3/N-terminal" evidence="7">
    <location>
        <begin position="39"/>
        <end position="266"/>
    </location>
</feature>
<gene>
    <name evidence="8" type="ORF">GCM10011505_14120</name>
</gene>
<comment type="similarity">
    <text evidence="2 6">Belongs to the bacterial solute-binding protein 3 family.</text>
</comment>
<dbReference type="NCBIfam" id="TIGR01096">
    <property type="entry name" value="3A0103s03R"/>
    <property type="match status" value="1"/>
</dbReference>
<evidence type="ECO:0000256" key="2">
    <source>
        <dbReference type="ARBA" id="ARBA00010333"/>
    </source>
</evidence>
<keyword evidence="4" id="KW-0732">Signal</keyword>
<reference evidence="9" key="1">
    <citation type="journal article" date="2019" name="Int. J. Syst. Evol. Microbiol.">
        <title>The Global Catalogue of Microorganisms (GCM) 10K type strain sequencing project: providing services to taxonomists for standard genome sequencing and annotation.</title>
        <authorList>
            <consortium name="The Broad Institute Genomics Platform"/>
            <consortium name="The Broad Institute Genome Sequencing Center for Infectious Disease"/>
            <person name="Wu L."/>
            <person name="Ma J."/>
        </authorList>
    </citation>
    <scope>NUCLEOTIDE SEQUENCE [LARGE SCALE GENOMIC DNA]</scope>
    <source>
        <strain evidence="9">CGMCC 1.10188</strain>
    </source>
</reference>
<dbReference type="PROSITE" id="PS01039">
    <property type="entry name" value="SBP_BACTERIAL_3"/>
    <property type="match status" value="1"/>
</dbReference>
<dbReference type="PANTHER" id="PTHR35936:SF17">
    <property type="entry name" value="ARGININE-BINDING EXTRACELLULAR PROTEIN ARTP"/>
    <property type="match status" value="1"/>
</dbReference>
<evidence type="ECO:0000313" key="8">
    <source>
        <dbReference type="EMBL" id="GGB33871.1"/>
    </source>
</evidence>
<evidence type="ECO:0000313" key="9">
    <source>
        <dbReference type="Proteomes" id="UP000603352"/>
    </source>
</evidence>
<dbReference type="InterPro" id="IPR001638">
    <property type="entry name" value="Solute-binding_3/MltF_N"/>
</dbReference>
<comment type="subcellular location">
    <subcellularLocation>
        <location evidence="1">Periplasm</location>
    </subcellularLocation>
</comment>